<evidence type="ECO:0000256" key="1">
    <source>
        <dbReference type="SAM" id="MobiDB-lite"/>
    </source>
</evidence>
<dbReference type="Proteomes" id="UP000440041">
    <property type="component" value="Unassembled WGS sequence"/>
</dbReference>
<feature type="region of interest" description="Disordered" evidence="1">
    <location>
        <begin position="56"/>
        <end position="85"/>
    </location>
</feature>
<name>A0A6A2VI75_9BIFI</name>
<keyword evidence="3" id="KW-1185">Reference proteome</keyword>
<organism evidence="2 3">
    <name type="scientific">Bifidobacterium apri</name>
    <dbReference type="NCBI Taxonomy" id="1769423"/>
    <lineage>
        <taxon>Bacteria</taxon>
        <taxon>Bacillati</taxon>
        <taxon>Actinomycetota</taxon>
        <taxon>Actinomycetes</taxon>
        <taxon>Bifidobacteriales</taxon>
        <taxon>Bifidobacteriaceae</taxon>
        <taxon>Bifidobacterium</taxon>
    </lineage>
</organism>
<gene>
    <name evidence="2" type="ORF">DSM100238_0312</name>
</gene>
<evidence type="ECO:0000313" key="3">
    <source>
        <dbReference type="Proteomes" id="UP000440041"/>
    </source>
</evidence>
<dbReference type="AlphaFoldDB" id="A0A6A2VI75"/>
<comment type="caution">
    <text evidence="2">The sequence shown here is derived from an EMBL/GenBank/DDBJ whole genome shotgun (WGS) entry which is preliminary data.</text>
</comment>
<accession>A0A6A2VI75</accession>
<reference evidence="2 3" key="1">
    <citation type="submission" date="2019-09" db="EMBL/GenBank/DDBJ databases">
        <title>Characterization of the phylogenetic diversity of two novel species belonging to the genus Bifidobacterium: Bifidobacterium cebidarum sp. nov. and Bifidobacterium leontopitheci sp. nov.</title>
        <authorList>
            <person name="Lugli G.A."/>
            <person name="Duranti S."/>
            <person name="Milani C."/>
            <person name="Turroni F."/>
            <person name="Ventura M."/>
        </authorList>
    </citation>
    <scope>NUCLEOTIDE SEQUENCE [LARGE SCALE GENOMIC DNA]</scope>
    <source>
        <strain evidence="2 3">DSM 100238</strain>
    </source>
</reference>
<evidence type="ECO:0000313" key="2">
    <source>
        <dbReference type="EMBL" id="KAB8300585.1"/>
    </source>
</evidence>
<protein>
    <submittedName>
        <fullName evidence="2">Uncharacterized protein</fullName>
    </submittedName>
</protein>
<proteinExistence type="predicted"/>
<sequence>MQNTAPPGMYTTIIMLPRPFRWLVLLGSSEYSQNIEDSAVNDLDCGISHACPTCPDQGKQPCVNQKSRRGDPARFAGPPLNTVAA</sequence>
<dbReference type="EMBL" id="WBSO01000002">
    <property type="protein sequence ID" value="KAB8300585.1"/>
    <property type="molecule type" value="Genomic_DNA"/>
</dbReference>